<dbReference type="RefSeq" id="WP_127485531.1">
    <property type="nucleotide sequence ID" value="NZ_CP022572.1"/>
</dbReference>
<dbReference type="PANTHER" id="PTHR36844:SF1">
    <property type="entry name" value="PROTEASE PRSW"/>
    <property type="match status" value="1"/>
</dbReference>
<dbReference type="AlphaFoldDB" id="A0A3T0HUH5"/>
<feature type="transmembrane region" description="Helical" evidence="1">
    <location>
        <begin position="129"/>
        <end position="151"/>
    </location>
</feature>
<evidence type="ECO:0000256" key="1">
    <source>
        <dbReference type="SAM" id="Phobius"/>
    </source>
</evidence>
<feature type="transmembrane region" description="Helical" evidence="1">
    <location>
        <begin position="191"/>
        <end position="210"/>
    </location>
</feature>
<feature type="transmembrane region" description="Helical" evidence="1">
    <location>
        <begin position="217"/>
        <end position="242"/>
    </location>
</feature>
<dbReference type="PANTHER" id="PTHR36844">
    <property type="entry name" value="PROTEASE PRSW"/>
    <property type="match status" value="1"/>
</dbReference>
<organism evidence="2 3">
    <name type="scientific">Neobacillus mesonae</name>
    <dbReference type="NCBI Taxonomy" id="1193713"/>
    <lineage>
        <taxon>Bacteria</taxon>
        <taxon>Bacillati</taxon>
        <taxon>Bacillota</taxon>
        <taxon>Bacilli</taxon>
        <taxon>Bacillales</taxon>
        <taxon>Bacillaceae</taxon>
        <taxon>Neobacillus</taxon>
    </lineage>
</organism>
<keyword evidence="3" id="KW-1185">Reference proteome</keyword>
<proteinExistence type="predicted"/>
<keyword evidence="2" id="KW-0482">Metalloprotease</keyword>
<evidence type="ECO:0000313" key="2">
    <source>
        <dbReference type="EMBL" id="AZU60746.1"/>
    </source>
</evidence>
<dbReference type="GO" id="GO:0008237">
    <property type="term" value="F:metallopeptidase activity"/>
    <property type="evidence" value="ECO:0007669"/>
    <property type="project" value="UniProtKB-KW"/>
</dbReference>
<keyword evidence="1" id="KW-0812">Transmembrane</keyword>
<feature type="transmembrane region" description="Helical" evidence="1">
    <location>
        <begin position="163"/>
        <end position="185"/>
    </location>
</feature>
<keyword evidence="2" id="KW-0645">Protease</keyword>
<name>A0A3T0HUH5_9BACI</name>
<dbReference type="Pfam" id="PF13367">
    <property type="entry name" value="PrsW-protease"/>
    <property type="match status" value="1"/>
</dbReference>
<dbReference type="STRING" id="1193713.GCA_001636315_03605"/>
<dbReference type="KEGG" id="nmk:CHR53_05395"/>
<dbReference type="Proteomes" id="UP000282892">
    <property type="component" value="Chromosome"/>
</dbReference>
<reference evidence="2 3" key="1">
    <citation type="submission" date="2017-07" db="EMBL/GenBank/DDBJ databases">
        <title>The complete genome sequence of Bacillus mesonae strain H20-5, an efficient strain improving plant abiotic stress resistance.</title>
        <authorList>
            <person name="Kim S.Y."/>
            <person name="Song H."/>
            <person name="Sang M.K."/>
            <person name="Weon H.-Y."/>
            <person name="Song J."/>
        </authorList>
    </citation>
    <scope>NUCLEOTIDE SEQUENCE [LARGE SCALE GENOMIC DNA]</scope>
    <source>
        <strain evidence="2 3">H20-5</strain>
    </source>
</reference>
<evidence type="ECO:0000313" key="3">
    <source>
        <dbReference type="Proteomes" id="UP000282892"/>
    </source>
</evidence>
<sequence>MKCPECAYVNPDKVRFCLNCGRKFVSGDHSQQDLNSLFYEFAQFVDFVPRHERSVEPKFQNIFSRVFRKHSELEAERLFIVGTALTTPKIEEVKETWPKPWLFARIFLIALIVFVGMYLGVSWFRNINFIPGLIIVGAFAVPITTLTFFWEMNAPQNIAVYKIIYVVFIGGILSMLVALVFFDILKHNINPITIGIVEELAKVITVIIFVRNIKYRFVLNGLLLGAAVGAGFAAFETAGYALRALLSGSIHNLYATILWRSILAPGGHVAWAALTGAAFCLVQKNMDFDSKMLLNPKFTRIFIIVVLMHALWDTPISGISLIVQIVLMILSWVMVFRMIQIGLKEIANKKVQLYTKPAGSES</sequence>
<dbReference type="OrthoDB" id="153483at2"/>
<feature type="transmembrane region" description="Helical" evidence="1">
    <location>
        <begin position="102"/>
        <end position="123"/>
    </location>
</feature>
<dbReference type="InterPro" id="IPR026898">
    <property type="entry name" value="PrsW"/>
</dbReference>
<feature type="transmembrane region" description="Helical" evidence="1">
    <location>
        <begin position="294"/>
        <end position="312"/>
    </location>
</feature>
<dbReference type="GO" id="GO:0006508">
    <property type="term" value="P:proteolysis"/>
    <property type="evidence" value="ECO:0007669"/>
    <property type="project" value="UniProtKB-KW"/>
</dbReference>
<feature type="transmembrane region" description="Helical" evidence="1">
    <location>
        <begin position="318"/>
        <end position="339"/>
    </location>
</feature>
<keyword evidence="2" id="KW-0378">Hydrolase</keyword>
<accession>A0A3T0HUH5</accession>
<gene>
    <name evidence="2" type="ORF">CHR53_05395</name>
</gene>
<keyword evidence="1" id="KW-0472">Membrane</keyword>
<protein>
    <submittedName>
        <fullName evidence="2">PrsW family intramembrane metalloprotease</fullName>
    </submittedName>
</protein>
<dbReference type="EMBL" id="CP022572">
    <property type="protein sequence ID" value="AZU60746.1"/>
    <property type="molecule type" value="Genomic_DNA"/>
</dbReference>
<feature type="transmembrane region" description="Helical" evidence="1">
    <location>
        <begin position="262"/>
        <end position="282"/>
    </location>
</feature>
<keyword evidence="1" id="KW-1133">Transmembrane helix</keyword>